<dbReference type="EMBL" id="CP003788">
    <property type="protein sequence ID" value="AFR05755.1"/>
    <property type="molecule type" value="Genomic_DNA"/>
</dbReference>
<evidence type="ECO:0000313" key="1">
    <source>
        <dbReference type="EMBL" id="AFR05755.1"/>
    </source>
</evidence>
<dbReference type="KEGG" id="nal:B005_4622"/>
<dbReference type="HOGENOM" id="CLU_3186423_0_0_11"/>
<reference evidence="2" key="2">
    <citation type="submission" date="2012-08" db="EMBL/GenBank/DDBJ databases">
        <title>Whole-genome sequence of Nocardiopsis alba strain ATCC BAA-2165 associated with honeybees.</title>
        <authorList>
            <person name="Qiao J."/>
            <person name="Chen L."/>
            <person name="Li Y."/>
            <person name="Wang J."/>
            <person name="Zhang W."/>
            <person name="Chen S."/>
        </authorList>
    </citation>
    <scope>NUCLEOTIDE SEQUENCE [LARGE SCALE GENOMIC DNA]</scope>
    <source>
        <strain evidence="2">ATCC BAA-2165 / BE74</strain>
    </source>
</reference>
<gene>
    <name evidence="1" type="ordered locus">B005_4622</name>
</gene>
<dbReference type="STRING" id="1205910.B005_4622"/>
<evidence type="ECO:0000313" key="2">
    <source>
        <dbReference type="Proteomes" id="UP000003779"/>
    </source>
</evidence>
<protein>
    <submittedName>
        <fullName evidence="1">Uncharacterized protein</fullName>
    </submittedName>
</protein>
<accession>J7L2V8</accession>
<dbReference type="Proteomes" id="UP000003779">
    <property type="component" value="Chromosome"/>
</dbReference>
<proteinExistence type="predicted"/>
<reference evidence="1 2" key="1">
    <citation type="journal article" date="2012" name="J. Bacteriol.">
        <title>Whole-Genome Sequence of Nocardiopsis alba Strain ATCC BAA-2165, Associated with Honeybees.</title>
        <authorList>
            <person name="Qiao J."/>
            <person name="Chen L."/>
            <person name="Li Y."/>
            <person name="Wang J."/>
            <person name="Zhang W."/>
            <person name="Chen S."/>
        </authorList>
    </citation>
    <scope>NUCLEOTIDE SEQUENCE [LARGE SCALE GENOMIC DNA]</scope>
    <source>
        <strain evidence="2">ATCC BAA-2165 / BE74</strain>
    </source>
</reference>
<organism evidence="1 2">
    <name type="scientific">Nocardiopsis alba (strain ATCC BAA-2165 / BE74)</name>
    <dbReference type="NCBI Taxonomy" id="1205910"/>
    <lineage>
        <taxon>Bacteria</taxon>
        <taxon>Bacillati</taxon>
        <taxon>Actinomycetota</taxon>
        <taxon>Actinomycetes</taxon>
        <taxon>Streptosporangiales</taxon>
        <taxon>Nocardiopsidaceae</taxon>
        <taxon>Nocardiopsis</taxon>
    </lineage>
</organism>
<name>J7L2V8_NOCAA</name>
<dbReference type="AlphaFoldDB" id="J7L2V8"/>
<sequence>MVFSRSGGRGETGCLVVRFSRGEGERFGQGGSFHGRDQGDFFQEVV</sequence>